<dbReference type="InterPro" id="IPR050245">
    <property type="entry name" value="PrsA_foldase"/>
</dbReference>
<evidence type="ECO:0000256" key="6">
    <source>
        <dbReference type="ARBA" id="ARBA00030642"/>
    </source>
</evidence>
<feature type="signal peptide" evidence="9">
    <location>
        <begin position="1"/>
        <end position="27"/>
    </location>
</feature>
<dbReference type="EC" id="5.2.1.8" evidence="3"/>
<dbReference type="GO" id="GO:0003755">
    <property type="term" value="F:peptidyl-prolyl cis-trans isomerase activity"/>
    <property type="evidence" value="ECO:0007669"/>
    <property type="project" value="UniProtKB-KW"/>
</dbReference>
<proteinExistence type="inferred from homology"/>
<dbReference type="Pfam" id="PF00639">
    <property type="entry name" value="Rotamase"/>
    <property type="match status" value="1"/>
</dbReference>
<sequence length="302" mass="31954">MTRPTLPATLLAAALIAVPMLSLPALAQDAAQDAAQDGAQAATAQTAEGADQVVATVDGQDITLGQMIVMKQSIQDPAMAELPDQALWDMMLDQLIRQTAVAASAEETAGVRAQMELQRRNIMAAAAVSQIAGAEPAEEELQARYDQLFAEAGNATEYNAAHILVETEEKATELKAELDGGADFGDVAEANSTGPSGPNRGDLGWFTADQMVPPFAEAVAAMEPGGVSDPVQTDFGWHIIQLNETRLREAPPLAEVRDEISQMVLREKVEAEIARLVEAAEIQKTEGVDPAALSDIDLLEAN</sequence>
<evidence type="ECO:0000256" key="2">
    <source>
        <dbReference type="ARBA" id="ARBA00007656"/>
    </source>
</evidence>
<dbReference type="KEGG" id="plia:E4191_02150"/>
<feature type="domain" description="PpiC" evidence="10">
    <location>
        <begin position="155"/>
        <end position="244"/>
    </location>
</feature>
<dbReference type="InterPro" id="IPR000297">
    <property type="entry name" value="PPIase_PpiC"/>
</dbReference>
<dbReference type="PROSITE" id="PS01096">
    <property type="entry name" value="PPIC_PPIASE_1"/>
    <property type="match status" value="1"/>
</dbReference>
<dbReference type="InterPro" id="IPR046357">
    <property type="entry name" value="PPIase_dom_sf"/>
</dbReference>
<dbReference type="RefSeq" id="WP_135311949.1">
    <property type="nucleotide sequence ID" value="NZ_CP038439.1"/>
</dbReference>
<keyword evidence="5 8" id="KW-0697">Rotamase</keyword>
<organism evidence="11 12">
    <name type="scientific">Paracoccus liaowanqingii</name>
    <dbReference type="NCBI Taxonomy" id="2560053"/>
    <lineage>
        <taxon>Bacteria</taxon>
        <taxon>Pseudomonadati</taxon>
        <taxon>Pseudomonadota</taxon>
        <taxon>Alphaproteobacteria</taxon>
        <taxon>Rhodobacterales</taxon>
        <taxon>Paracoccaceae</taxon>
        <taxon>Paracoccus</taxon>
    </lineage>
</organism>
<evidence type="ECO:0000256" key="8">
    <source>
        <dbReference type="PROSITE-ProRule" id="PRU00278"/>
    </source>
</evidence>
<dbReference type="AlphaFoldDB" id="A0A4V1BIQ9"/>
<name>A0A4V1BIQ9_9RHOB</name>
<keyword evidence="9" id="KW-0732">Signal</keyword>
<dbReference type="Gene3D" id="3.10.50.40">
    <property type="match status" value="1"/>
</dbReference>
<evidence type="ECO:0000259" key="10">
    <source>
        <dbReference type="PROSITE" id="PS50198"/>
    </source>
</evidence>
<comment type="similarity">
    <text evidence="2">Belongs to the PpiC/parvulin rotamase family.</text>
</comment>
<protein>
    <recommendedName>
        <fullName evidence="4">Parvulin-like PPIase</fullName>
        <ecNumber evidence="3">5.2.1.8</ecNumber>
    </recommendedName>
    <alternativeName>
        <fullName evidence="6">Peptidyl-prolyl cis-trans isomerase plp</fullName>
    </alternativeName>
    <alternativeName>
        <fullName evidence="7">Rotamase plp</fullName>
    </alternativeName>
</protein>
<evidence type="ECO:0000313" key="12">
    <source>
        <dbReference type="Proteomes" id="UP000296374"/>
    </source>
</evidence>
<evidence type="ECO:0000256" key="5">
    <source>
        <dbReference type="ARBA" id="ARBA00023110"/>
    </source>
</evidence>
<keyword evidence="8 11" id="KW-0413">Isomerase</keyword>
<feature type="chain" id="PRO_5020727027" description="Parvulin-like PPIase" evidence="9">
    <location>
        <begin position="28"/>
        <end position="302"/>
    </location>
</feature>
<evidence type="ECO:0000256" key="7">
    <source>
        <dbReference type="ARBA" id="ARBA00031484"/>
    </source>
</evidence>
<dbReference type="PANTHER" id="PTHR47245:SF2">
    <property type="entry name" value="PEPTIDYL-PROLYL CIS-TRANS ISOMERASE HP_0175-RELATED"/>
    <property type="match status" value="1"/>
</dbReference>
<dbReference type="EMBL" id="CP038439">
    <property type="protein sequence ID" value="QBX33652.1"/>
    <property type="molecule type" value="Genomic_DNA"/>
</dbReference>
<dbReference type="Proteomes" id="UP000296374">
    <property type="component" value="Chromosome"/>
</dbReference>
<evidence type="ECO:0000256" key="4">
    <source>
        <dbReference type="ARBA" id="ARBA00018370"/>
    </source>
</evidence>
<accession>A0A4V1BIQ9</accession>
<dbReference type="InterPro" id="IPR023058">
    <property type="entry name" value="PPIase_PpiC_CS"/>
</dbReference>
<reference evidence="12" key="1">
    <citation type="submission" date="2019-03" db="EMBL/GenBank/DDBJ databases">
        <authorList>
            <person name="Li J."/>
        </authorList>
    </citation>
    <scope>NUCLEOTIDE SEQUENCE [LARGE SCALE GENOMIC DNA]</scope>
    <source>
        <strain evidence="12">2251</strain>
    </source>
</reference>
<evidence type="ECO:0000313" key="11">
    <source>
        <dbReference type="EMBL" id="QBX33652.1"/>
    </source>
</evidence>
<dbReference type="PANTHER" id="PTHR47245">
    <property type="entry name" value="PEPTIDYLPROLYL ISOMERASE"/>
    <property type="match status" value="1"/>
</dbReference>
<dbReference type="SUPFAM" id="SSF109998">
    <property type="entry name" value="Triger factor/SurA peptide-binding domain-like"/>
    <property type="match status" value="1"/>
</dbReference>
<evidence type="ECO:0000256" key="3">
    <source>
        <dbReference type="ARBA" id="ARBA00013194"/>
    </source>
</evidence>
<dbReference type="InterPro" id="IPR027304">
    <property type="entry name" value="Trigger_fact/SurA_dom_sf"/>
</dbReference>
<dbReference type="PROSITE" id="PS50198">
    <property type="entry name" value="PPIC_PPIASE_2"/>
    <property type="match status" value="1"/>
</dbReference>
<evidence type="ECO:0000256" key="9">
    <source>
        <dbReference type="SAM" id="SignalP"/>
    </source>
</evidence>
<comment type="catalytic activity">
    <reaction evidence="1">
        <text>[protein]-peptidylproline (omega=180) = [protein]-peptidylproline (omega=0)</text>
        <dbReference type="Rhea" id="RHEA:16237"/>
        <dbReference type="Rhea" id="RHEA-COMP:10747"/>
        <dbReference type="Rhea" id="RHEA-COMP:10748"/>
        <dbReference type="ChEBI" id="CHEBI:83833"/>
        <dbReference type="ChEBI" id="CHEBI:83834"/>
        <dbReference type="EC" id="5.2.1.8"/>
    </reaction>
</comment>
<evidence type="ECO:0000256" key="1">
    <source>
        <dbReference type="ARBA" id="ARBA00000971"/>
    </source>
</evidence>
<gene>
    <name evidence="11" type="ORF">E4191_02150</name>
</gene>
<dbReference type="SUPFAM" id="SSF54534">
    <property type="entry name" value="FKBP-like"/>
    <property type="match status" value="1"/>
</dbReference>